<evidence type="ECO:0000256" key="2">
    <source>
        <dbReference type="ARBA" id="ARBA00022741"/>
    </source>
</evidence>
<keyword evidence="10" id="KW-1185">Reference proteome</keyword>
<dbReference type="GO" id="GO:0019150">
    <property type="term" value="F:D-ribulokinase activity"/>
    <property type="evidence" value="ECO:0007669"/>
    <property type="project" value="TreeGrafter"/>
</dbReference>
<dbReference type="GO" id="GO:0019569">
    <property type="term" value="P:L-arabinose catabolic process to D-xylulose 5-phosphate"/>
    <property type="evidence" value="ECO:0007669"/>
    <property type="project" value="InterPro"/>
</dbReference>
<sequence>MSLLLGLDFGTGGIRVGVFDPERRAITATAEATYVTTHPYPGWAEQSPEDWWAALGDACRRTLESAGYPTIAGIAVATTASTVVACRRDGMPLRPALLWMDCRAGDEAHRTGLNDHPVMAQSGGSDAAEWLVPKAMWLAAHEPEIYDSAEIICECLDWVNFKLTGRWVASRMNATCKWNYDGAARRFHPELYEAFGAPGLGDRLPAEVIPVGAPIARLSAEAAAHLGLGGQRPVVAQGGIDAHIGILGADTVDPGNLLVIGGTSTVHLFHLDADRPVPGFWGAYPHALMDGLWLVEGGQVSAGSVLTWLSRQIFQLDAAGTQALIAEASHLPSERSGLLVLDYFMGNRTPYRDPHLRGAILGLSLGHDRATIYRAAVEGVALASANVVAQALSLGVPIDRIVSAGGFSRNSLWLRATVDAIGLPVHMAAEENLTIVGTAAVAATGIGLFPDLRTAAAAVARDGRLVEPDMAAHRRCVEALERYREATTCLTPILHSLSMQKPRATDTVPRAACEEAPHARAS</sequence>
<dbReference type="Proteomes" id="UP000305654">
    <property type="component" value="Unassembled WGS sequence"/>
</dbReference>
<evidence type="ECO:0000259" key="8">
    <source>
        <dbReference type="Pfam" id="PF02782"/>
    </source>
</evidence>
<dbReference type="EMBL" id="VCDI01000009">
    <property type="protein sequence ID" value="TLU70939.1"/>
    <property type="molecule type" value="Genomic_DNA"/>
</dbReference>
<keyword evidence="1" id="KW-0808">Transferase</keyword>
<keyword evidence="2" id="KW-0547">Nucleotide-binding</keyword>
<keyword evidence="4" id="KW-0067">ATP-binding</keyword>
<evidence type="ECO:0000259" key="7">
    <source>
        <dbReference type="Pfam" id="PF00370"/>
    </source>
</evidence>
<dbReference type="InterPro" id="IPR043129">
    <property type="entry name" value="ATPase_NBD"/>
</dbReference>
<dbReference type="InterPro" id="IPR005929">
    <property type="entry name" value="Ribulokinase"/>
</dbReference>
<dbReference type="InterPro" id="IPR000577">
    <property type="entry name" value="Carb_kinase_FGGY"/>
</dbReference>
<evidence type="ECO:0000313" key="10">
    <source>
        <dbReference type="Proteomes" id="UP000305654"/>
    </source>
</evidence>
<protein>
    <submittedName>
        <fullName evidence="9">Sugar kinase</fullName>
    </submittedName>
</protein>
<evidence type="ECO:0000256" key="3">
    <source>
        <dbReference type="ARBA" id="ARBA00022777"/>
    </source>
</evidence>
<dbReference type="RefSeq" id="WP_138327609.1">
    <property type="nucleotide sequence ID" value="NZ_VCDI01000009.1"/>
</dbReference>
<feature type="domain" description="Carbohydrate kinase FGGY C-terminal" evidence="8">
    <location>
        <begin position="258"/>
        <end position="444"/>
    </location>
</feature>
<keyword evidence="3 9" id="KW-0418">Kinase</keyword>
<evidence type="ECO:0000256" key="1">
    <source>
        <dbReference type="ARBA" id="ARBA00022679"/>
    </source>
</evidence>
<evidence type="ECO:0000313" key="9">
    <source>
        <dbReference type="EMBL" id="TLU70939.1"/>
    </source>
</evidence>
<evidence type="ECO:0000256" key="5">
    <source>
        <dbReference type="ARBA" id="ARBA00022935"/>
    </source>
</evidence>
<dbReference type="GO" id="GO:0005737">
    <property type="term" value="C:cytoplasm"/>
    <property type="evidence" value="ECO:0007669"/>
    <property type="project" value="TreeGrafter"/>
</dbReference>
<evidence type="ECO:0000256" key="6">
    <source>
        <dbReference type="ARBA" id="ARBA00023277"/>
    </source>
</evidence>
<dbReference type="InterPro" id="IPR018484">
    <property type="entry name" value="FGGY_N"/>
</dbReference>
<reference evidence="9 10" key="1">
    <citation type="submission" date="2019-05" db="EMBL/GenBank/DDBJ databases">
        <authorList>
            <person name="Pankratov T."/>
            <person name="Grouzdev D."/>
        </authorList>
    </citation>
    <scope>NUCLEOTIDE SEQUENCE [LARGE SCALE GENOMIC DNA]</scope>
    <source>
        <strain evidence="9 10">KEBCLARHB70R</strain>
    </source>
</reference>
<dbReference type="GO" id="GO:0008741">
    <property type="term" value="F:ribulokinase activity"/>
    <property type="evidence" value="ECO:0007669"/>
    <property type="project" value="InterPro"/>
</dbReference>
<organism evidence="9 10">
    <name type="scientific">Lichenicoccus roseus</name>
    <dbReference type="NCBI Taxonomy" id="2683649"/>
    <lineage>
        <taxon>Bacteria</taxon>
        <taxon>Pseudomonadati</taxon>
        <taxon>Pseudomonadota</taxon>
        <taxon>Alphaproteobacteria</taxon>
        <taxon>Acetobacterales</taxon>
        <taxon>Acetobacteraceae</taxon>
        <taxon>Lichenicoccus</taxon>
    </lineage>
</organism>
<dbReference type="Pfam" id="PF00370">
    <property type="entry name" value="FGGY_N"/>
    <property type="match status" value="1"/>
</dbReference>
<dbReference type="Pfam" id="PF02782">
    <property type="entry name" value="FGGY_C"/>
    <property type="match status" value="1"/>
</dbReference>
<dbReference type="CDD" id="cd07781">
    <property type="entry name" value="ASKHA_NBD_FGGY_L-RBK"/>
    <property type="match status" value="1"/>
</dbReference>
<dbReference type="PANTHER" id="PTHR43435">
    <property type="entry name" value="RIBULOKINASE"/>
    <property type="match status" value="1"/>
</dbReference>
<dbReference type="AlphaFoldDB" id="A0A5R9J1U1"/>
<gene>
    <name evidence="9" type="ORF">FE263_18940</name>
</gene>
<dbReference type="InterPro" id="IPR018485">
    <property type="entry name" value="FGGY_C"/>
</dbReference>
<proteinExistence type="predicted"/>
<evidence type="ECO:0000256" key="4">
    <source>
        <dbReference type="ARBA" id="ARBA00022840"/>
    </source>
</evidence>
<dbReference type="OrthoDB" id="9805576at2"/>
<keyword evidence="5" id="KW-0054">Arabinose catabolism</keyword>
<dbReference type="PIRSF" id="PIRSF000538">
    <property type="entry name" value="GlpK"/>
    <property type="match status" value="1"/>
</dbReference>
<keyword evidence="6" id="KW-0119">Carbohydrate metabolism</keyword>
<dbReference type="GO" id="GO:0005524">
    <property type="term" value="F:ATP binding"/>
    <property type="evidence" value="ECO:0007669"/>
    <property type="project" value="UniProtKB-KW"/>
</dbReference>
<dbReference type="Gene3D" id="3.30.420.40">
    <property type="match status" value="2"/>
</dbReference>
<dbReference type="SUPFAM" id="SSF53067">
    <property type="entry name" value="Actin-like ATPase domain"/>
    <property type="match status" value="2"/>
</dbReference>
<dbReference type="PANTHER" id="PTHR43435:SF4">
    <property type="entry name" value="FGGY CARBOHYDRATE KINASE DOMAIN-CONTAINING PROTEIN"/>
    <property type="match status" value="1"/>
</dbReference>
<feature type="domain" description="Carbohydrate kinase FGGY N-terminal" evidence="7">
    <location>
        <begin position="4"/>
        <end position="248"/>
    </location>
</feature>
<name>A0A5R9J1U1_9PROT</name>
<comment type="caution">
    <text evidence="9">The sequence shown here is derived from an EMBL/GenBank/DDBJ whole genome shotgun (WGS) entry which is preliminary data.</text>
</comment>
<accession>A0A5R9J1U1</accession>